<sequence>MRGVVGVRICAEMCLVAICFLPCPPHPELTTRMKEANGAVIAMHCNLNPYVPMGSEEARYDFCSFDKNCLSCSADCPSPWLFIQSTRNQCAVKPVRHAALSTPT</sequence>
<evidence type="ECO:0000313" key="3">
    <source>
        <dbReference type="Proteomes" id="UP001219934"/>
    </source>
</evidence>
<protein>
    <recommendedName>
        <fullName evidence="4">Secreted protein</fullName>
    </recommendedName>
</protein>
<dbReference type="Proteomes" id="UP001219934">
    <property type="component" value="Unassembled WGS sequence"/>
</dbReference>
<organism evidence="2 3">
    <name type="scientific">Pogonophryne albipinna</name>
    <dbReference type="NCBI Taxonomy" id="1090488"/>
    <lineage>
        <taxon>Eukaryota</taxon>
        <taxon>Metazoa</taxon>
        <taxon>Chordata</taxon>
        <taxon>Craniata</taxon>
        <taxon>Vertebrata</taxon>
        <taxon>Euteleostomi</taxon>
        <taxon>Actinopterygii</taxon>
        <taxon>Neopterygii</taxon>
        <taxon>Teleostei</taxon>
        <taxon>Neoteleostei</taxon>
        <taxon>Acanthomorphata</taxon>
        <taxon>Eupercaria</taxon>
        <taxon>Perciformes</taxon>
        <taxon>Notothenioidei</taxon>
        <taxon>Pogonophryne</taxon>
    </lineage>
</organism>
<dbReference type="EMBL" id="JAPTMU010000002">
    <property type="protein sequence ID" value="KAJ4947197.1"/>
    <property type="molecule type" value="Genomic_DNA"/>
</dbReference>
<evidence type="ECO:0000256" key="1">
    <source>
        <dbReference type="SAM" id="SignalP"/>
    </source>
</evidence>
<keyword evidence="1" id="KW-0732">Signal</keyword>
<name>A0AAD6BLU0_9TELE</name>
<comment type="caution">
    <text evidence="2">The sequence shown here is derived from an EMBL/GenBank/DDBJ whole genome shotgun (WGS) entry which is preliminary data.</text>
</comment>
<feature type="chain" id="PRO_5042291000" description="Secreted protein" evidence="1">
    <location>
        <begin position="20"/>
        <end position="104"/>
    </location>
</feature>
<accession>A0AAD6BLU0</accession>
<evidence type="ECO:0000313" key="2">
    <source>
        <dbReference type="EMBL" id="KAJ4947197.1"/>
    </source>
</evidence>
<feature type="signal peptide" evidence="1">
    <location>
        <begin position="1"/>
        <end position="19"/>
    </location>
</feature>
<keyword evidence="3" id="KW-1185">Reference proteome</keyword>
<gene>
    <name evidence="2" type="ORF">JOQ06_009235</name>
</gene>
<evidence type="ECO:0008006" key="4">
    <source>
        <dbReference type="Google" id="ProtNLM"/>
    </source>
</evidence>
<dbReference type="AlphaFoldDB" id="A0AAD6BLU0"/>
<proteinExistence type="predicted"/>
<reference evidence="2" key="1">
    <citation type="submission" date="2022-11" db="EMBL/GenBank/DDBJ databases">
        <title>Chromosome-level genome of Pogonophryne albipinna.</title>
        <authorList>
            <person name="Jo E."/>
        </authorList>
    </citation>
    <scope>NUCLEOTIDE SEQUENCE</scope>
    <source>
        <strain evidence="2">SGF0006</strain>
        <tissue evidence="2">Muscle</tissue>
    </source>
</reference>